<organism evidence="2 3">
    <name type="scientific">Aphanomyces stellatus</name>
    <dbReference type="NCBI Taxonomy" id="120398"/>
    <lineage>
        <taxon>Eukaryota</taxon>
        <taxon>Sar</taxon>
        <taxon>Stramenopiles</taxon>
        <taxon>Oomycota</taxon>
        <taxon>Saprolegniomycetes</taxon>
        <taxon>Saprolegniales</taxon>
        <taxon>Verrucalvaceae</taxon>
        <taxon>Aphanomyces</taxon>
    </lineage>
</organism>
<gene>
    <name evidence="2" type="primary">Aste57867_11240</name>
    <name evidence="1" type="ORF">As57867_011198</name>
    <name evidence="2" type="ORF">ASTE57867_11240</name>
</gene>
<proteinExistence type="predicted"/>
<dbReference type="Proteomes" id="UP000332933">
    <property type="component" value="Unassembled WGS sequence"/>
</dbReference>
<accession>A0A485KTM3</accession>
<dbReference type="AlphaFoldDB" id="A0A485KTM3"/>
<evidence type="ECO:0000313" key="1">
    <source>
        <dbReference type="EMBL" id="KAF0698121.1"/>
    </source>
</evidence>
<keyword evidence="3" id="KW-1185">Reference proteome</keyword>
<evidence type="ECO:0000313" key="2">
    <source>
        <dbReference type="EMBL" id="VFT88106.1"/>
    </source>
</evidence>
<protein>
    <submittedName>
        <fullName evidence="2">Aste57867_11240 protein</fullName>
    </submittedName>
</protein>
<reference evidence="1" key="2">
    <citation type="submission" date="2019-06" db="EMBL/GenBank/DDBJ databases">
        <title>Genomics analysis of Aphanomyces spp. identifies a new class of oomycete effector associated with host adaptation.</title>
        <authorList>
            <person name="Gaulin E."/>
        </authorList>
    </citation>
    <scope>NUCLEOTIDE SEQUENCE</scope>
    <source>
        <strain evidence="1">CBS 578.67</strain>
    </source>
</reference>
<evidence type="ECO:0000313" key="3">
    <source>
        <dbReference type="Proteomes" id="UP000332933"/>
    </source>
</evidence>
<dbReference type="EMBL" id="CAADRA010005282">
    <property type="protein sequence ID" value="VFT88106.1"/>
    <property type="molecule type" value="Genomic_DNA"/>
</dbReference>
<name>A0A485KTM3_9STRA</name>
<dbReference type="EMBL" id="VJMH01005261">
    <property type="protein sequence ID" value="KAF0698121.1"/>
    <property type="molecule type" value="Genomic_DNA"/>
</dbReference>
<sequence length="108" mass="12277">MEEYRAVGRHAAQEMIEYTKGGAVEWTLYKSDASIQIYTAEASDGTPFFCTHTQVEGTIDDMRELFPIADVRALIAAFFPDIVDNVRLFTHQRRRGQPLLCHDELDPA</sequence>
<reference evidence="2 3" key="1">
    <citation type="submission" date="2019-03" db="EMBL/GenBank/DDBJ databases">
        <authorList>
            <person name="Gaulin E."/>
            <person name="Dumas B."/>
        </authorList>
    </citation>
    <scope>NUCLEOTIDE SEQUENCE [LARGE SCALE GENOMIC DNA]</scope>
    <source>
        <strain evidence="2">CBS 568.67</strain>
    </source>
</reference>